<dbReference type="Proteomes" id="UP000076770">
    <property type="component" value="Chromosome i"/>
</dbReference>
<dbReference type="SUPFAM" id="SSF52540">
    <property type="entry name" value="P-loop containing nucleoside triphosphate hydrolases"/>
    <property type="match status" value="1"/>
</dbReference>
<reference evidence="4" key="2">
    <citation type="submission" date="2016-04" db="EMBL/GenBank/DDBJ databases">
        <authorList>
            <person name="Shah S.A."/>
            <person name="Garrett R.A."/>
        </authorList>
    </citation>
    <scope>NUCLEOTIDE SEQUENCE [LARGE SCALE GENOMIC DNA]</scope>
    <source>
        <strain evidence="4">ATCC 35091 / DSM 1616 / JCM 8930 / NBRC 15331 / P1</strain>
    </source>
</reference>
<sequence>MGAASLAIISVLTHMAFKKEEENYLKEIIELRESLERLRRRDGEFNELGRLLVYRVAYAMGMSYDEAKKALMDITGLSIDELERRVNEIEKKIKKLEKKIKLFRQEVPAGIVTADVGEFAKGRIYPNIKVENGELRVRVEDGYHSIVRAGKFNELVNEVRDRLLKQGFVVIVGPKGIGKSTLAAAVIWKLFMNGDIGLVARVEVLDSKNYPKFVTFVENFGKEFGKYFGRLLILYDPVSTEAYERVDIDVKAFIQTNIKRTIKDLMNAIKSISSEASKPLTLIVIPSDVYNALSGEMRNALEVYRLDVSQGLINTEFLAELIREYTRTKSNPNGCALSDRELSELTGELAKFDSGHALIARLIGEELARNNCSAREIKELISKAKGKAEKFIILHINGLFKVHKNTNTANALVEIFALRRPFVDSVRPGVPILTPGIIELIGEKKGSSLLQSAEGGELRGWLVIRQHDLIEEAIKKLLICIVNRSKECEELGDELEPWRLGTVRRSLREVSEKVRDVSTAVEYFVGNYGKDFTDALRDFSNECWKRAALIIGYASAGRVSVPRHEDLP</sequence>
<organism evidence="3 4">
    <name type="scientific">Saccharolobus solfataricus</name>
    <name type="common">Sulfolobus solfataricus</name>
    <dbReference type="NCBI Taxonomy" id="2287"/>
    <lineage>
        <taxon>Archaea</taxon>
        <taxon>Thermoproteota</taxon>
        <taxon>Thermoprotei</taxon>
        <taxon>Sulfolobales</taxon>
        <taxon>Sulfolobaceae</taxon>
        <taxon>Saccharolobus</taxon>
    </lineage>
</organism>
<dbReference type="Proteomes" id="UP000594632">
    <property type="component" value="Chromosome"/>
</dbReference>
<feature type="coiled-coil region" evidence="1">
    <location>
        <begin position="72"/>
        <end position="106"/>
    </location>
</feature>
<reference evidence="3" key="1">
    <citation type="submission" date="2016-04" db="EMBL/GenBank/DDBJ databases">
        <authorList>
            <person name="Evans L.H."/>
            <person name="Alamgir A."/>
            <person name="Owens N."/>
            <person name="Weber N.D."/>
            <person name="Virtaneva K."/>
            <person name="Barbian K."/>
            <person name="Babar A."/>
            <person name="Rosenke K."/>
        </authorList>
    </citation>
    <scope>NUCLEOTIDE SEQUENCE</scope>
    <source>
        <strain evidence="3">P1</strain>
    </source>
</reference>
<dbReference type="EMBL" id="LT549890">
    <property type="protein sequence ID" value="SAI85667.1"/>
    <property type="molecule type" value="Genomic_DNA"/>
</dbReference>
<protein>
    <recommendedName>
        <fullName evidence="6">ATPase</fullName>
    </recommendedName>
</protein>
<reference evidence="2 5" key="3">
    <citation type="journal article" date="2020" name="Nat. Commun.">
        <title>The structures of two archaeal type IV pili illuminate evolutionary relationships.</title>
        <authorList>
            <person name="Wang F."/>
            <person name="Baquero D.P."/>
            <person name="Su Z."/>
            <person name="Beltran L.C."/>
            <person name="Prangishvili D."/>
            <person name="Krupovic M."/>
            <person name="Egelman E.H."/>
        </authorList>
    </citation>
    <scope>NUCLEOTIDE SEQUENCE [LARGE SCALE GENOMIC DNA]</scope>
    <source>
        <strain evidence="2 5">POZ149</strain>
    </source>
</reference>
<dbReference type="GeneID" id="1453499"/>
<dbReference type="Gene3D" id="3.40.50.300">
    <property type="entry name" value="P-loop containing nucleotide triphosphate hydrolases"/>
    <property type="match status" value="1"/>
</dbReference>
<evidence type="ECO:0000313" key="2">
    <source>
        <dbReference type="EMBL" id="QPG49250.1"/>
    </source>
</evidence>
<evidence type="ECO:0000313" key="5">
    <source>
        <dbReference type="Proteomes" id="UP000594632"/>
    </source>
</evidence>
<keyword evidence="1" id="KW-0175">Coiled coil</keyword>
<accession>A0A157T2N1</accession>
<dbReference type="RefSeq" id="WP_009990957.1">
    <property type="nucleotide sequence ID" value="NZ_LT549890.1"/>
</dbReference>
<dbReference type="PATRIC" id="fig|2287.9.peg.2217"/>
<dbReference type="EMBL" id="CP050869">
    <property type="protein sequence ID" value="QPG49250.1"/>
    <property type="molecule type" value="Genomic_DNA"/>
</dbReference>
<dbReference type="AlphaFoldDB" id="A0A157T2N1"/>
<proteinExistence type="predicted"/>
<evidence type="ECO:0008006" key="6">
    <source>
        <dbReference type="Google" id="ProtNLM"/>
    </source>
</evidence>
<dbReference type="GeneID" id="27428308"/>
<dbReference type="OrthoDB" id="30146at2157"/>
<name>A0A157T2N1_SACSO</name>
<evidence type="ECO:0000313" key="4">
    <source>
        <dbReference type="Proteomes" id="UP000076770"/>
    </source>
</evidence>
<evidence type="ECO:0000313" key="3">
    <source>
        <dbReference type="EMBL" id="SAI85667.1"/>
    </source>
</evidence>
<evidence type="ECO:0000256" key="1">
    <source>
        <dbReference type="SAM" id="Coils"/>
    </source>
</evidence>
<gene>
    <name evidence="2" type="ORF">HFC64_04775</name>
    <name evidence="3" type="ORF">SSOP1_2113</name>
</gene>
<dbReference type="InterPro" id="IPR027417">
    <property type="entry name" value="P-loop_NTPase"/>
</dbReference>